<proteinExistence type="predicted"/>
<name>A0A938BHT4_9BACT</name>
<feature type="non-terminal residue" evidence="1">
    <location>
        <position position="1"/>
    </location>
</feature>
<evidence type="ECO:0000313" key="1">
    <source>
        <dbReference type="EMBL" id="MBM3273722.1"/>
    </source>
</evidence>
<dbReference type="AlphaFoldDB" id="A0A938BHT4"/>
<gene>
    <name evidence="1" type="ORF">FJZ00_01110</name>
</gene>
<dbReference type="EMBL" id="VGJX01000035">
    <property type="protein sequence ID" value="MBM3273722.1"/>
    <property type="molecule type" value="Genomic_DNA"/>
</dbReference>
<protein>
    <submittedName>
        <fullName evidence="1">Uncharacterized protein</fullName>
    </submittedName>
</protein>
<sequence length="132" mass="13968">QGAELRIEGLQKLGPVSLFALPNLGVMSDGTRVGLGLGLDLDFDRVVVGGNWVSRLNITPTQAILNARTTFENQYSAGGRLVLTDSLYLVSNYVYIPADAYGNNVSNLLAGIGYRFGSGGASGGGEQMRRSK</sequence>
<evidence type="ECO:0000313" key="2">
    <source>
        <dbReference type="Proteomes" id="UP000703893"/>
    </source>
</evidence>
<accession>A0A938BHT4</accession>
<dbReference type="Proteomes" id="UP000703893">
    <property type="component" value="Unassembled WGS sequence"/>
</dbReference>
<organism evidence="1 2">
    <name type="scientific">Candidatus Tanganyikabacteria bacterium</name>
    <dbReference type="NCBI Taxonomy" id="2961651"/>
    <lineage>
        <taxon>Bacteria</taxon>
        <taxon>Bacillati</taxon>
        <taxon>Candidatus Sericytochromatia</taxon>
        <taxon>Candidatus Tanganyikabacteria</taxon>
    </lineage>
</organism>
<comment type="caution">
    <text evidence="1">The sequence shown here is derived from an EMBL/GenBank/DDBJ whole genome shotgun (WGS) entry which is preliminary data.</text>
</comment>
<reference evidence="1 2" key="1">
    <citation type="submission" date="2019-03" db="EMBL/GenBank/DDBJ databases">
        <title>Lake Tanganyika Metagenome-Assembled Genomes (MAGs).</title>
        <authorList>
            <person name="Tran P."/>
        </authorList>
    </citation>
    <scope>NUCLEOTIDE SEQUENCE [LARGE SCALE GENOMIC DNA]</scope>
    <source>
        <strain evidence="1">K_DeepCast_65m_m2_236</strain>
    </source>
</reference>